<reference evidence="1 2" key="2">
    <citation type="submission" date="2018-11" db="EMBL/GenBank/DDBJ databases">
        <authorList>
            <consortium name="Pathogen Informatics"/>
        </authorList>
    </citation>
    <scope>NUCLEOTIDE SEQUENCE [LARGE SCALE GENOMIC DNA]</scope>
    <source>
        <strain evidence="1 2">Egypt</strain>
    </source>
</reference>
<keyword evidence="2" id="KW-1185">Reference proteome</keyword>
<dbReference type="Proteomes" id="UP000272942">
    <property type="component" value="Unassembled WGS sequence"/>
</dbReference>
<dbReference type="OrthoDB" id="5912413at2759"/>
<dbReference type="WBParaSite" id="ECPE_0001524901-mRNA-1">
    <property type="protein sequence ID" value="ECPE_0001524901-mRNA-1"/>
    <property type="gene ID" value="ECPE_0001524901"/>
</dbReference>
<dbReference type="EMBL" id="UZAN01059845">
    <property type="protein sequence ID" value="VDP92481.1"/>
    <property type="molecule type" value="Genomic_DNA"/>
</dbReference>
<name>A0A183B7M4_9TREM</name>
<organism evidence="3">
    <name type="scientific">Echinostoma caproni</name>
    <dbReference type="NCBI Taxonomy" id="27848"/>
    <lineage>
        <taxon>Eukaryota</taxon>
        <taxon>Metazoa</taxon>
        <taxon>Spiralia</taxon>
        <taxon>Lophotrochozoa</taxon>
        <taxon>Platyhelminthes</taxon>
        <taxon>Trematoda</taxon>
        <taxon>Digenea</taxon>
        <taxon>Plagiorchiida</taxon>
        <taxon>Echinostomata</taxon>
        <taxon>Echinostomatoidea</taxon>
        <taxon>Echinostomatidae</taxon>
        <taxon>Echinostoma</taxon>
    </lineage>
</organism>
<evidence type="ECO:0000313" key="3">
    <source>
        <dbReference type="WBParaSite" id="ECPE_0001524901-mRNA-1"/>
    </source>
</evidence>
<dbReference type="AlphaFoldDB" id="A0A183B7M4"/>
<reference evidence="3" key="1">
    <citation type="submission" date="2016-06" db="UniProtKB">
        <authorList>
            <consortium name="WormBaseParasite"/>
        </authorList>
    </citation>
    <scope>IDENTIFICATION</scope>
</reference>
<evidence type="ECO:0000313" key="1">
    <source>
        <dbReference type="EMBL" id="VDP92481.1"/>
    </source>
</evidence>
<gene>
    <name evidence="1" type="ORF">ECPE_LOCUS15209</name>
</gene>
<accession>A0A183B7M4</accession>
<proteinExistence type="predicted"/>
<evidence type="ECO:0000313" key="2">
    <source>
        <dbReference type="Proteomes" id="UP000272942"/>
    </source>
</evidence>
<protein>
    <submittedName>
        <fullName evidence="3">tRNA-synt_1g domain-containing protein</fullName>
    </submittedName>
</protein>
<sequence length="97" mass="11117">MEEAMDNPKVAFLTSEKKAKHEDRLLWYKYTFWKDDPGAKNITGRDFLGWPQPVFESVMLAAKAFKWEMKNGLSNYPVVEWLACLRSACEGLGSIPS</sequence>